<organism evidence="1 2">
    <name type="scientific">Didymella exigua CBS 183.55</name>
    <dbReference type="NCBI Taxonomy" id="1150837"/>
    <lineage>
        <taxon>Eukaryota</taxon>
        <taxon>Fungi</taxon>
        <taxon>Dikarya</taxon>
        <taxon>Ascomycota</taxon>
        <taxon>Pezizomycotina</taxon>
        <taxon>Dothideomycetes</taxon>
        <taxon>Pleosporomycetidae</taxon>
        <taxon>Pleosporales</taxon>
        <taxon>Pleosporineae</taxon>
        <taxon>Didymellaceae</taxon>
        <taxon>Didymella</taxon>
    </lineage>
</organism>
<reference evidence="1" key="1">
    <citation type="journal article" date="2020" name="Stud. Mycol.">
        <title>101 Dothideomycetes genomes: a test case for predicting lifestyles and emergence of pathogens.</title>
        <authorList>
            <person name="Haridas S."/>
            <person name="Albert R."/>
            <person name="Binder M."/>
            <person name="Bloem J."/>
            <person name="Labutti K."/>
            <person name="Salamov A."/>
            <person name="Andreopoulos B."/>
            <person name="Baker S."/>
            <person name="Barry K."/>
            <person name="Bills G."/>
            <person name="Bluhm B."/>
            <person name="Cannon C."/>
            <person name="Castanera R."/>
            <person name="Culley D."/>
            <person name="Daum C."/>
            <person name="Ezra D."/>
            <person name="Gonzalez J."/>
            <person name="Henrissat B."/>
            <person name="Kuo A."/>
            <person name="Liang C."/>
            <person name="Lipzen A."/>
            <person name="Lutzoni F."/>
            <person name="Magnuson J."/>
            <person name="Mondo S."/>
            <person name="Nolan M."/>
            <person name="Ohm R."/>
            <person name="Pangilinan J."/>
            <person name="Park H.-J."/>
            <person name="Ramirez L."/>
            <person name="Alfaro M."/>
            <person name="Sun H."/>
            <person name="Tritt A."/>
            <person name="Yoshinaga Y."/>
            <person name="Zwiers L.-H."/>
            <person name="Turgeon B."/>
            <person name="Goodwin S."/>
            <person name="Spatafora J."/>
            <person name="Crous P."/>
            <person name="Grigoriev I."/>
        </authorList>
    </citation>
    <scope>NUCLEOTIDE SEQUENCE</scope>
    <source>
        <strain evidence="1">CBS 183.55</strain>
    </source>
</reference>
<keyword evidence="2" id="KW-1185">Reference proteome</keyword>
<evidence type="ECO:0000313" key="2">
    <source>
        <dbReference type="Proteomes" id="UP000800082"/>
    </source>
</evidence>
<dbReference type="AlphaFoldDB" id="A0A6A5RVD2"/>
<dbReference type="EMBL" id="ML978959">
    <property type="protein sequence ID" value="KAF1932421.1"/>
    <property type="molecule type" value="Genomic_DNA"/>
</dbReference>
<dbReference type="RefSeq" id="XP_033452669.1">
    <property type="nucleotide sequence ID" value="XM_033590256.1"/>
</dbReference>
<sequence>MPPARPKARRAVAVDLVMFRALVTFYSQSGITMLIPPAGPSAIPANTSCSSPPRLQTFSPLPGPHTGTTLAAYRGCKGPYAALSSALQPTSLPSASLGYSHGHVDGHERPLLPVPKEVYQRQHLSRGPGTGTVPRECLDDVKRVKITRV</sequence>
<dbReference type="GeneID" id="54347917"/>
<dbReference type="Proteomes" id="UP000800082">
    <property type="component" value="Unassembled WGS sequence"/>
</dbReference>
<accession>A0A6A5RVD2</accession>
<gene>
    <name evidence="1" type="ORF">M421DRAFT_403292</name>
</gene>
<proteinExistence type="predicted"/>
<evidence type="ECO:0000313" key="1">
    <source>
        <dbReference type="EMBL" id="KAF1932421.1"/>
    </source>
</evidence>
<protein>
    <submittedName>
        <fullName evidence="1">Uncharacterized protein</fullName>
    </submittedName>
</protein>
<name>A0A6A5RVD2_9PLEO</name>